<reference evidence="2" key="1">
    <citation type="submission" date="2017-06" db="EMBL/GenBank/DDBJ databases">
        <authorList>
            <person name="Cremers G."/>
        </authorList>
    </citation>
    <scope>NUCLEOTIDE SEQUENCE [LARGE SCALE GENOMIC DNA]</scope>
</reference>
<protein>
    <submittedName>
        <fullName evidence="1">Uncharacterized protein</fullName>
    </submittedName>
</protein>
<accession>A0A284VLX3</accession>
<proteinExistence type="predicted"/>
<gene>
    <name evidence="1" type="ORF">MNV_1710009</name>
</gene>
<evidence type="ECO:0000313" key="1">
    <source>
        <dbReference type="EMBL" id="SNQ60242.1"/>
    </source>
</evidence>
<evidence type="ECO:0000313" key="2">
    <source>
        <dbReference type="Proteomes" id="UP000218615"/>
    </source>
</evidence>
<dbReference type="AlphaFoldDB" id="A0A284VLX3"/>
<dbReference type="EMBL" id="FZMP01000081">
    <property type="protein sequence ID" value="SNQ60242.1"/>
    <property type="molecule type" value="Genomic_DNA"/>
</dbReference>
<organism evidence="1 2">
    <name type="scientific">Candidatus Methanoperedens nitratireducens</name>
    <dbReference type="NCBI Taxonomy" id="1392998"/>
    <lineage>
        <taxon>Archaea</taxon>
        <taxon>Methanobacteriati</taxon>
        <taxon>Methanobacteriota</taxon>
        <taxon>Stenosarchaea group</taxon>
        <taxon>Methanomicrobia</taxon>
        <taxon>Methanosarcinales</taxon>
        <taxon>ANME-2 cluster</taxon>
        <taxon>Candidatus Methanoperedentaceae</taxon>
        <taxon>Candidatus Methanoperedens</taxon>
    </lineage>
</organism>
<name>A0A284VLX3_9EURY</name>
<dbReference type="Proteomes" id="UP000218615">
    <property type="component" value="Unassembled WGS sequence"/>
</dbReference>
<keyword evidence="2" id="KW-1185">Reference proteome</keyword>
<sequence>MLKVVHEIRNSSGIVVKKEWERNGTLDAHSSNSYIGYLYVPSWAPADTYTITGSLYDLDSGMLYDNASVDFNVSETNIMTADDWKIDNW</sequence>